<name>A0ABX1LWI8_9CYAN</name>
<dbReference type="Proteomes" id="UP000738376">
    <property type="component" value="Unassembled WGS sequence"/>
</dbReference>
<reference evidence="1 2" key="1">
    <citation type="submission" date="2020-03" db="EMBL/GenBank/DDBJ databases">
        <title>Draft Genome Sequence of 2-Methylisoborneol Producing Pseudanabaena yagii Strain GIHE-NHR1 Isolated from North Han River in South Korea.</title>
        <authorList>
            <person name="Jeong J."/>
        </authorList>
    </citation>
    <scope>NUCLEOTIDE SEQUENCE [LARGE SCALE GENOMIC DNA]</scope>
    <source>
        <strain evidence="1 2">GIHE-NHR1</strain>
    </source>
</reference>
<evidence type="ECO:0000313" key="1">
    <source>
        <dbReference type="EMBL" id="NMF59826.1"/>
    </source>
</evidence>
<protein>
    <submittedName>
        <fullName evidence="1">Uncharacterized protein</fullName>
    </submittedName>
</protein>
<proteinExistence type="predicted"/>
<comment type="caution">
    <text evidence="1">The sequence shown here is derived from an EMBL/GenBank/DDBJ whole genome shotgun (WGS) entry which is preliminary data.</text>
</comment>
<dbReference type="EMBL" id="JAAVJL010000002">
    <property type="protein sequence ID" value="NMF59826.1"/>
    <property type="molecule type" value="Genomic_DNA"/>
</dbReference>
<sequence length="71" mass="8306">MKSIVAFLNKILSKLPTLRDYEIKLKYSSFDDEKFYQQTNGIEILDTHKLTRINYACGLDYVKGWLNVDSV</sequence>
<dbReference type="RefSeq" id="WP_169364809.1">
    <property type="nucleotide sequence ID" value="NZ_JAAVJL010000002.1"/>
</dbReference>
<evidence type="ECO:0000313" key="2">
    <source>
        <dbReference type="Proteomes" id="UP000738376"/>
    </source>
</evidence>
<keyword evidence="2" id="KW-1185">Reference proteome</keyword>
<gene>
    <name evidence="1" type="ORF">HC246_17820</name>
</gene>
<accession>A0ABX1LWI8</accession>
<organism evidence="1 2">
    <name type="scientific">Pseudanabaena yagii GIHE-NHR1</name>
    <dbReference type="NCBI Taxonomy" id="2722753"/>
    <lineage>
        <taxon>Bacteria</taxon>
        <taxon>Bacillati</taxon>
        <taxon>Cyanobacteriota</taxon>
        <taxon>Cyanophyceae</taxon>
        <taxon>Pseudanabaenales</taxon>
        <taxon>Pseudanabaenaceae</taxon>
        <taxon>Pseudanabaena</taxon>
        <taxon>Pseudanabaena yagii</taxon>
    </lineage>
</organism>